<comment type="caution">
    <text evidence="9">The sequence shown here is derived from an EMBL/GenBank/DDBJ whole genome shotgun (WGS) entry which is preliminary data.</text>
</comment>
<feature type="binding site" evidence="7">
    <location>
        <position position="69"/>
    </location>
    <ligand>
        <name>Fe(3+)</name>
        <dbReference type="ChEBI" id="CHEBI:29034"/>
    </ligand>
</feature>
<comment type="function">
    <text evidence="7">Catalyzes the hydrolytic cleavage of the carbon-nitrogen bond in imidazolone-5-propanoate to yield N-formimidoyl-L-glutamate. It is the third step in the universal histidine degradation pathway.</text>
</comment>
<dbReference type="PANTHER" id="PTHR42752:SF1">
    <property type="entry name" value="IMIDAZOLONEPROPIONASE-RELATED"/>
    <property type="match status" value="1"/>
</dbReference>
<feature type="binding site" evidence="7">
    <location>
        <position position="316"/>
    </location>
    <ligand>
        <name>N-formimidoyl-L-glutamate</name>
        <dbReference type="ChEBI" id="CHEBI:58928"/>
    </ligand>
</feature>
<keyword evidence="5 7" id="KW-0862">Zinc</keyword>
<evidence type="ECO:0000256" key="1">
    <source>
        <dbReference type="ARBA" id="ARBA00012864"/>
    </source>
</evidence>
<feature type="binding site" evidence="7">
    <location>
        <position position="240"/>
    </location>
    <ligand>
        <name>4-imidazolone-5-propanoate</name>
        <dbReference type="ChEBI" id="CHEBI:77893"/>
    </ligand>
</feature>
<comment type="subcellular location">
    <subcellularLocation>
        <location evidence="7">Cytoplasm</location>
    </subcellularLocation>
</comment>
<dbReference type="STRING" id="863227.GCA_000373005_00559"/>
<dbReference type="AlphaFoldDB" id="A0A2N7X1B3"/>
<gene>
    <name evidence="7" type="primary">hutI</name>
    <name evidence="9" type="ORF">C0Z20_16705</name>
</gene>
<comment type="cofactor">
    <cofactor evidence="7">
        <name>Zn(2+)</name>
        <dbReference type="ChEBI" id="CHEBI:29105"/>
    </cofactor>
    <cofactor evidence="7">
        <name>Fe(3+)</name>
        <dbReference type="ChEBI" id="CHEBI:29034"/>
    </cofactor>
    <text evidence="7">Binds 1 zinc or iron ion per subunit.</text>
</comment>
<comment type="pathway">
    <text evidence="7">Amino-acid degradation; L-histidine degradation into L-glutamate; N-formimidoyl-L-glutamate from L-histidine: step 3/3.</text>
</comment>
<dbReference type="Pfam" id="PF01979">
    <property type="entry name" value="Amidohydro_1"/>
    <property type="match status" value="1"/>
</dbReference>
<dbReference type="GO" id="GO:0019557">
    <property type="term" value="P:L-histidine catabolic process to glutamate and formate"/>
    <property type="evidence" value="ECO:0007669"/>
    <property type="project" value="UniProtKB-UniPathway"/>
</dbReference>
<dbReference type="OrthoDB" id="9776455at2"/>
<dbReference type="GO" id="GO:0005737">
    <property type="term" value="C:cytoplasm"/>
    <property type="evidence" value="ECO:0007669"/>
    <property type="project" value="UniProtKB-SubCell"/>
</dbReference>
<evidence type="ECO:0000313" key="9">
    <source>
        <dbReference type="EMBL" id="PMS35548.1"/>
    </source>
</evidence>
<dbReference type="SUPFAM" id="SSF51338">
    <property type="entry name" value="Composite domain of metallo-dependent hydrolases"/>
    <property type="match status" value="1"/>
</dbReference>
<feature type="binding site" evidence="7">
    <location>
        <position position="237"/>
    </location>
    <ligand>
        <name>Fe(3+)</name>
        <dbReference type="ChEBI" id="CHEBI:29034"/>
    </ligand>
</feature>
<dbReference type="UniPathway" id="UPA00379">
    <property type="reaction ID" value="UER00551"/>
</dbReference>
<dbReference type="InterPro" id="IPR011059">
    <property type="entry name" value="Metal-dep_hydrolase_composite"/>
</dbReference>
<comment type="similarity">
    <text evidence="7">Belongs to the metallo-dependent hydrolases superfamily. HutI family.</text>
</comment>
<feature type="binding site" evidence="7">
    <location>
        <position position="76"/>
    </location>
    <ligand>
        <name>4-imidazolone-5-propanoate</name>
        <dbReference type="ChEBI" id="CHEBI:77893"/>
    </ligand>
</feature>
<dbReference type="HAMAP" id="MF_00372">
    <property type="entry name" value="HutI"/>
    <property type="match status" value="1"/>
</dbReference>
<dbReference type="Gene3D" id="2.30.40.10">
    <property type="entry name" value="Urease, subunit C, domain 1"/>
    <property type="match status" value="1"/>
</dbReference>
<dbReference type="InterPro" id="IPR032466">
    <property type="entry name" value="Metal_Hydrolase"/>
</dbReference>
<keyword evidence="6 7" id="KW-0408">Iron</keyword>
<dbReference type="GO" id="GO:0008270">
    <property type="term" value="F:zinc ion binding"/>
    <property type="evidence" value="ECO:0007669"/>
    <property type="project" value="UniProtKB-UniRule"/>
</dbReference>
<accession>A0A2N7X1B3</accession>
<evidence type="ECO:0000256" key="3">
    <source>
        <dbReference type="ARBA" id="ARBA00022801"/>
    </source>
</evidence>
<dbReference type="NCBIfam" id="TIGR01224">
    <property type="entry name" value="hutI"/>
    <property type="match status" value="1"/>
</dbReference>
<dbReference type="SUPFAM" id="SSF51556">
    <property type="entry name" value="Metallo-dependent hydrolases"/>
    <property type="match status" value="1"/>
</dbReference>
<feature type="binding site" evidence="7">
    <location>
        <position position="69"/>
    </location>
    <ligand>
        <name>Zn(2+)</name>
        <dbReference type="ChEBI" id="CHEBI:29105"/>
    </ligand>
</feature>
<name>A0A2N7X1B3_9BURK</name>
<dbReference type="GO" id="GO:0050480">
    <property type="term" value="F:imidazolonepropionase activity"/>
    <property type="evidence" value="ECO:0007669"/>
    <property type="project" value="UniProtKB-UniRule"/>
</dbReference>
<dbReference type="InterPro" id="IPR005920">
    <property type="entry name" value="HutI"/>
</dbReference>
<dbReference type="PANTHER" id="PTHR42752">
    <property type="entry name" value="IMIDAZOLONEPROPIONASE"/>
    <property type="match status" value="1"/>
</dbReference>
<keyword evidence="3 7" id="KW-0378">Hydrolase</keyword>
<dbReference type="InterPro" id="IPR006680">
    <property type="entry name" value="Amidohydro-rel"/>
</dbReference>
<keyword evidence="10" id="KW-1185">Reference proteome</keyword>
<dbReference type="GO" id="GO:0005506">
    <property type="term" value="F:iron ion binding"/>
    <property type="evidence" value="ECO:0007669"/>
    <property type="project" value="UniProtKB-UniRule"/>
</dbReference>
<evidence type="ECO:0000256" key="4">
    <source>
        <dbReference type="ARBA" id="ARBA00022808"/>
    </source>
</evidence>
<dbReference type="EC" id="3.5.2.7" evidence="1 7"/>
<reference evidence="9 10" key="1">
    <citation type="submission" date="2018-01" db="EMBL/GenBank/DDBJ databases">
        <title>Whole genome analyses suggest that Burkholderia sensu lato contains two further novel genera in the rhizoxinica-symbiotica group Mycetohabitans gen. nov., and Trinickia gen. nov.: implications for the evolution of diazotrophy and nodulation in the Burkholderiaceae.</title>
        <authorList>
            <person name="Estrada-de los Santos P."/>
            <person name="Palmer M."/>
            <person name="Chavez-Ramirez B."/>
            <person name="Beukes C."/>
            <person name="Steenkamp E.T."/>
            <person name="Hirsch A.M."/>
            <person name="Manyaka P."/>
            <person name="Maluk M."/>
            <person name="Lafos M."/>
            <person name="Crook M."/>
            <person name="Gross E."/>
            <person name="Simon M.F."/>
            <person name="Bueno dos Reis Junior F."/>
            <person name="Poole P.S."/>
            <person name="Venter S.N."/>
            <person name="James E.K."/>
        </authorList>
    </citation>
    <scope>NUCLEOTIDE SEQUENCE [LARGE SCALE GENOMIC DNA]</scope>
    <source>
        <strain evidence="9 10">JPY 581</strain>
    </source>
</reference>
<feature type="binding site" evidence="7">
    <location>
        <position position="67"/>
    </location>
    <ligand>
        <name>Zn(2+)</name>
        <dbReference type="ChEBI" id="CHEBI:29105"/>
    </ligand>
</feature>
<feature type="binding site" evidence="7">
    <location>
        <position position="139"/>
    </location>
    <ligand>
        <name>N-formimidoyl-L-glutamate</name>
        <dbReference type="ChEBI" id="CHEBI:58928"/>
    </ligand>
</feature>
<keyword evidence="2 7" id="KW-0479">Metal-binding</keyword>
<evidence type="ECO:0000259" key="8">
    <source>
        <dbReference type="Pfam" id="PF01979"/>
    </source>
</evidence>
<dbReference type="GO" id="GO:0019556">
    <property type="term" value="P:L-histidine catabolic process to glutamate and formamide"/>
    <property type="evidence" value="ECO:0007669"/>
    <property type="project" value="UniProtKB-UniRule"/>
</dbReference>
<feature type="binding site" evidence="7">
    <location>
        <position position="172"/>
    </location>
    <ligand>
        <name>4-imidazolone-5-propanoate</name>
        <dbReference type="ChEBI" id="CHEBI:77893"/>
    </ligand>
</feature>
<feature type="binding site" evidence="7">
    <location>
        <position position="312"/>
    </location>
    <ligand>
        <name>Zn(2+)</name>
        <dbReference type="ChEBI" id="CHEBI:29105"/>
    </ligand>
</feature>
<dbReference type="CDD" id="cd01296">
    <property type="entry name" value="Imidazolone-5PH"/>
    <property type="match status" value="1"/>
</dbReference>
<evidence type="ECO:0000256" key="7">
    <source>
        <dbReference type="HAMAP-Rule" id="MF_00372"/>
    </source>
</evidence>
<sequence>MSERIWRHLHLCPSGDPDGTIVDAALAVRDGNIEWFGPASDLPAELSSWPSEDLGGAWVTPSLVDCHTHIVFGGHRADEFAMRLAGVGYEEIARRGGGIVSTVRATRAADEATLLDDAARRLEPLIVEGVAAIEIKSGYGLDLATERKMLRVARELGRRYPVSVYTTFLGAHALPPEFAGRPDDYIDEVCERMLPALADEGLVDAVDVFCERIGFSRAQSERVLDAAARRGLSVKMHAEQLSANGGTALAARYGALSADHLEFLDEAGVAAMKKAGTVAVLLPGAYYFIRETQLPPVDLLRRYGVPIALATDCNPGTSPSASLLAMLNMGCTLFRLTVTEALQGVTCHAARALGRSDRHGVIEVGRRADFVAWSVETLAELAYWIGRPLASRVVRAGVTVFERGSFLPRAIGDGP</sequence>
<feature type="domain" description="Amidohydrolase-related" evidence="8">
    <location>
        <begin position="58"/>
        <end position="384"/>
    </location>
</feature>
<evidence type="ECO:0000256" key="5">
    <source>
        <dbReference type="ARBA" id="ARBA00022833"/>
    </source>
</evidence>
<feature type="binding site" evidence="7">
    <location>
        <position position="312"/>
    </location>
    <ligand>
        <name>Fe(3+)</name>
        <dbReference type="ChEBI" id="CHEBI:29034"/>
    </ligand>
</feature>
<dbReference type="RefSeq" id="WP_018439070.1">
    <property type="nucleotide sequence ID" value="NZ_KB890164.1"/>
</dbReference>
<organism evidence="9 10">
    <name type="scientific">Trinickia symbiotica</name>
    <dbReference type="NCBI Taxonomy" id="863227"/>
    <lineage>
        <taxon>Bacteria</taxon>
        <taxon>Pseudomonadati</taxon>
        <taxon>Pseudomonadota</taxon>
        <taxon>Betaproteobacteria</taxon>
        <taxon>Burkholderiales</taxon>
        <taxon>Burkholderiaceae</taxon>
        <taxon>Trinickia</taxon>
    </lineage>
</organism>
<evidence type="ECO:0000256" key="2">
    <source>
        <dbReference type="ARBA" id="ARBA00022723"/>
    </source>
</evidence>
<keyword evidence="4 7" id="KW-0369">Histidine metabolism</keyword>
<evidence type="ECO:0000256" key="6">
    <source>
        <dbReference type="ARBA" id="ARBA00023004"/>
    </source>
</evidence>
<dbReference type="Gene3D" id="3.20.20.140">
    <property type="entry name" value="Metal-dependent hydrolases"/>
    <property type="match status" value="1"/>
</dbReference>
<dbReference type="Proteomes" id="UP000235777">
    <property type="component" value="Unassembled WGS sequence"/>
</dbReference>
<feature type="binding site" evidence="7">
    <location>
        <position position="314"/>
    </location>
    <ligand>
        <name>N-formimidoyl-L-glutamate</name>
        <dbReference type="ChEBI" id="CHEBI:58928"/>
    </ligand>
</feature>
<dbReference type="EMBL" id="PNYC01000010">
    <property type="protein sequence ID" value="PMS35548.1"/>
    <property type="molecule type" value="Genomic_DNA"/>
</dbReference>
<dbReference type="FunFam" id="3.20.20.140:FF:000007">
    <property type="entry name" value="Imidazolonepropionase"/>
    <property type="match status" value="1"/>
</dbReference>
<feature type="binding site" evidence="7">
    <location>
        <position position="317"/>
    </location>
    <ligand>
        <name>4-imidazolone-5-propanoate</name>
        <dbReference type="ChEBI" id="CHEBI:77893"/>
    </ligand>
</feature>
<protein>
    <recommendedName>
        <fullName evidence="1 7">Imidazolonepropionase</fullName>
        <ecNumber evidence="1 7">3.5.2.7</ecNumber>
    </recommendedName>
    <alternativeName>
        <fullName evidence="7">Imidazolone-5-propionate hydrolase</fullName>
    </alternativeName>
</protein>
<proteinExistence type="inferred from homology"/>
<feature type="binding site" evidence="7">
    <location>
        <position position="67"/>
    </location>
    <ligand>
        <name>Fe(3+)</name>
        <dbReference type="ChEBI" id="CHEBI:29034"/>
    </ligand>
</feature>
<comment type="catalytic activity">
    <reaction evidence="7">
        <text>4-imidazolone-5-propanoate + H2O = N-formimidoyl-L-glutamate</text>
        <dbReference type="Rhea" id="RHEA:23660"/>
        <dbReference type="ChEBI" id="CHEBI:15377"/>
        <dbReference type="ChEBI" id="CHEBI:58928"/>
        <dbReference type="ChEBI" id="CHEBI:77893"/>
        <dbReference type="EC" id="3.5.2.7"/>
    </reaction>
</comment>
<keyword evidence="7" id="KW-0963">Cytoplasm</keyword>
<evidence type="ECO:0000313" key="10">
    <source>
        <dbReference type="Proteomes" id="UP000235777"/>
    </source>
</evidence>
<feature type="binding site" evidence="7">
    <location>
        <position position="139"/>
    </location>
    <ligand>
        <name>4-imidazolone-5-propanoate</name>
        <dbReference type="ChEBI" id="CHEBI:77893"/>
    </ligand>
</feature>
<feature type="binding site" evidence="7">
    <location>
        <position position="237"/>
    </location>
    <ligand>
        <name>Zn(2+)</name>
        <dbReference type="ChEBI" id="CHEBI:29105"/>
    </ligand>
</feature>